<dbReference type="OrthoDB" id="9998633at2759"/>
<gene>
    <name evidence="3" type="ORF">GPM918_LOCUS23653</name>
    <name evidence="4" type="ORF">OVA965_LOCUS34633</name>
    <name evidence="5" type="ORF">SRO942_LOCUS23652</name>
    <name evidence="6" type="ORF">TMI583_LOCUS35564</name>
</gene>
<name>A0A814W5U0_9BILA</name>
<dbReference type="EMBL" id="CAJOBC010008537">
    <property type="protein sequence ID" value="CAF3964242.1"/>
    <property type="molecule type" value="Genomic_DNA"/>
</dbReference>
<dbReference type="Proteomes" id="UP000681722">
    <property type="component" value="Unassembled WGS sequence"/>
</dbReference>
<dbReference type="Proteomes" id="UP000663829">
    <property type="component" value="Unassembled WGS sequence"/>
</dbReference>
<evidence type="ECO:0000313" key="6">
    <source>
        <dbReference type="EMBL" id="CAF4241500.1"/>
    </source>
</evidence>
<dbReference type="Proteomes" id="UP000677228">
    <property type="component" value="Unassembled WGS sequence"/>
</dbReference>
<evidence type="ECO:0000256" key="1">
    <source>
        <dbReference type="SAM" id="Phobius"/>
    </source>
</evidence>
<feature type="transmembrane region" description="Helical" evidence="1">
    <location>
        <begin position="155"/>
        <end position="176"/>
    </location>
</feature>
<proteinExistence type="predicted"/>
<evidence type="ECO:0000313" key="7">
    <source>
        <dbReference type="Proteomes" id="UP000663829"/>
    </source>
</evidence>
<keyword evidence="1" id="KW-1133">Transmembrane helix</keyword>
<evidence type="ECO:0000313" key="3">
    <source>
        <dbReference type="EMBL" id="CAF1199646.1"/>
    </source>
</evidence>
<organism evidence="3 7">
    <name type="scientific">Didymodactylos carnosus</name>
    <dbReference type="NCBI Taxonomy" id="1234261"/>
    <lineage>
        <taxon>Eukaryota</taxon>
        <taxon>Metazoa</taxon>
        <taxon>Spiralia</taxon>
        <taxon>Gnathifera</taxon>
        <taxon>Rotifera</taxon>
        <taxon>Eurotatoria</taxon>
        <taxon>Bdelloidea</taxon>
        <taxon>Philodinida</taxon>
        <taxon>Philodinidae</taxon>
        <taxon>Didymodactylos</taxon>
    </lineage>
</organism>
<comment type="caution">
    <text evidence="3">The sequence shown here is derived from an EMBL/GenBank/DDBJ whole genome shotgun (WGS) entry which is preliminary data.</text>
</comment>
<reference evidence="3" key="1">
    <citation type="submission" date="2021-02" db="EMBL/GenBank/DDBJ databases">
        <authorList>
            <person name="Nowell W R."/>
        </authorList>
    </citation>
    <scope>NUCLEOTIDE SEQUENCE</scope>
</reference>
<dbReference type="EMBL" id="CAJNOK010029303">
    <property type="protein sequence ID" value="CAF1446189.1"/>
    <property type="molecule type" value="Genomic_DNA"/>
</dbReference>
<evidence type="ECO:0000259" key="2">
    <source>
        <dbReference type="PROSITE" id="PS50031"/>
    </source>
</evidence>
<sequence>MATEAQSLKENLTNDQVVNSFNQLKQLLADYSTKDEGLKYDQVVKYFNDLSDICETLCDATKYSSINIVDSFKIILIHCLNLVQMDNFNLIAGYSTQFLRSYVCIIETNKYKITDLFKVNKQYAQQTFFILLDHLYLSRDIFVYLRKKSIEKELFNFYWSIFFATLSVIYTALHYIQLTCKDLEKYEIILSSFIHHIDAHFDSKCLSEKYHNDLLIKKMLDLVWNLCDRTVLVPSLIKIGFGEATLRWISLPYLTCKDYRPLISILYNIARHDMGADVLNANKAMDILKSFKTYILDTKLDFIVDNDLYKQINVVYHMLLAMLSDSNGTKVENNILDYLLETVLNASKLKSLKCDGFHISEPLVVLMKLFVNDIVVDYALKQAKIKNQSTMKSSMVEFFCSTLIKLTTSEDELVRLASTALANIIWSISFHDAYKFELCNSKDFLTTIQNIHDKELKGNNYFRFLTEAVFSGKLVLD</sequence>
<keyword evidence="1" id="KW-0472">Membrane</keyword>
<keyword evidence="1" id="KW-0812">Transmembrane</keyword>
<dbReference type="InterPro" id="IPR000261">
    <property type="entry name" value="EH_dom"/>
</dbReference>
<protein>
    <recommendedName>
        <fullName evidence="2">EH domain-containing protein</fullName>
    </recommendedName>
</protein>
<evidence type="ECO:0000313" key="5">
    <source>
        <dbReference type="EMBL" id="CAF3964242.1"/>
    </source>
</evidence>
<dbReference type="PROSITE" id="PS50031">
    <property type="entry name" value="EH"/>
    <property type="match status" value="1"/>
</dbReference>
<keyword evidence="7" id="KW-1185">Reference proteome</keyword>
<dbReference type="EMBL" id="CAJOBA010051123">
    <property type="protein sequence ID" value="CAF4241500.1"/>
    <property type="molecule type" value="Genomic_DNA"/>
</dbReference>
<dbReference type="AlphaFoldDB" id="A0A814W5U0"/>
<dbReference type="EMBL" id="CAJNOQ010008536">
    <property type="protein sequence ID" value="CAF1199646.1"/>
    <property type="molecule type" value="Genomic_DNA"/>
</dbReference>
<feature type="domain" description="EH" evidence="2">
    <location>
        <begin position="182"/>
        <end position="241"/>
    </location>
</feature>
<evidence type="ECO:0000313" key="4">
    <source>
        <dbReference type="EMBL" id="CAF1446189.1"/>
    </source>
</evidence>
<accession>A0A814W5U0</accession>
<dbReference type="Proteomes" id="UP000682733">
    <property type="component" value="Unassembled WGS sequence"/>
</dbReference>